<organism evidence="6 7">
    <name type="scientific">Methylorubrum extorquens</name>
    <name type="common">Methylobacterium dichloromethanicum</name>
    <name type="synonym">Methylobacterium extorquens</name>
    <dbReference type="NCBI Taxonomy" id="408"/>
    <lineage>
        <taxon>Bacteria</taxon>
        <taxon>Pseudomonadati</taxon>
        <taxon>Pseudomonadota</taxon>
        <taxon>Alphaproteobacteria</taxon>
        <taxon>Hyphomicrobiales</taxon>
        <taxon>Methylobacteriaceae</taxon>
        <taxon>Methylorubrum</taxon>
    </lineage>
</organism>
<dbReference type="SUPFAM" id="SSF55785">
    <property type="entry name" value="PYP-like sensor domain (PAS domain)"/>
    <property type="match status" value="2"/>
</dbReference>
<dbReference type="InterPro" id="IPR000014">
    <property type="entry name" value="PAS"/>
</dbReference>
<dbReference type="CDD" id="cd06225">
    <property type="entry name" value="HAMP"/>
    <property type="match status" value="1"/>
</dbReference>
<dbReference type="InterPro" id="IPR001633">
    <property type="entry name" value="EAL_dom"/>
</dbReference>
<reference evidence="6 7" key="1">
    <citation type="submission" date="2016-10" db="EMBL/GenBank/DDBJ databases">
        <title>Draft genome sequence of Methylobacterium extorquens CP3, a seed endophyte of Crotalaria pumila with plant growth-promoting and metal tolerance properties.</title>
        <authorList>
            <person name="Sanchez-Lopez A.S."/>
            <person name="Van Hamme J.D."/>
            <person name="Thijs S."/>
            <person name="Mcammond B.M."/>
            <person name="Stevens V."/>
            <person name="Gonzalez-Chavez M.D.C."/>
            <person name="Vangronsveld J."/>
        </authorList>
    </citation>
    <scope>NUCLEOTIDE SEQUENCE [LARGE SCALE GENOMIC DNA]</scope>
    <source>
        <strain evidence="6 7">CP3</strain>
    </source>
</reference>
<feature type="domain" description="EAL" evidence="3">
    <location>
        <begin position="700"/>
        <end position="950"/>
    </location>
</feature>
<dbReference type="Gene3D" id="3.30.450.20">
    <property type="entry name" value="PAS domain"/>
    <property type="match status" value="2"/>
</dbReference>
<dbReference type="SUPFAM" id="SSF158472">
    <property type="entry name" value="HAMP domain-like"/>
    <property type="match status" value="1"/>
</dbReference>
<dbReference type="InterPro" id="IPR035919">
    <property type="entry name" value="EAL_sf"/>
</dbReference>
<dbReference type="AlphaFoldDB" id="A0A1S1P8Z6"/>
<dbReference type="PROSITE" id="PS50112">
    <property type="entry name" value="PAS"/>
    <property type="match status" value="1"/>
</dbReference>
<feature type="domain" description="HAMP" evidence="4">
    <location>
        <begin position="224"/>
        <end position="276"/>
    </location>
</feature>
<dbReference type="Proteomes" id="UP000180215">
    <property type="component" value="Unassembled WGS sequence"/>
</dbReference>
<dbReference type="Gene3D" id="6.10.340.10">
    <property type="match status" value="1"/>
</dbReference>
<dbReference type="CDD" id="cd01948">
    <property type="entry name" value="EAL"/>
    <property type="match status" value="1"/>
</dbReference>
<dbReference type="GO" id="GO:0006355">
    <property type="term" value="P:regulation of DNA-templated transcription"/>
    <property type="evidence" value="ECO:0007669"/>
    <property type="project" value="InterPro"/>
</dbReference>
<feature type="transmembrane region" description="Helical" evidence="1">
    <location>
        <begin position="203"/>
        <end position="223"/>
    </location>
</feature>
<dbReference type="GO" id="GO:0016020">
    <property type="term" value="C:membrane"/>
    <property type="evidence" value="ECO:0007669"/>
    <property type="project" value="InterPro"/>
</dbReference>
<accession>A0A1S1P8Z6</accession>
<keyword evidence="1" id="KW-0812">Transmembrane</keyword>
<dbReference type="SUPFAM" id="SSF55073">
    <property type="entry name" value="Nucleotide cyclase"/>
    <property type="match status" value="1"/>
</dbReference>
<sequence>MSLPRRPFGFSLGRTAVGAVLRGGRTIRGRIFLAFLMLSAITAALGGYAAFGIMTTGALVDKTYDRSLMAINYARAAATDLAMLQAAVARARLAGDSAERRTLEARIEALTQSFEEDLEIAADRAQSERATREAAAAKDAVAHWLAARREFGPDQQTADVWQALDAHAAVAEQHIDLLINFTAGDGFSYRQTARADVARDVRLSIFATSLAIVLSGIVALLLLRQIVRPVADASTVASRIAAGELTVRVPEGGDDEFGALLRAMAVMRDNIAAMMQEEVAQRRSAQGLLADAVQGSIEGIVVVDAGGRIVLANARAAALLGIDQAEPGHRPLSDARGSAVADALLAMPGHATLTAETHTADGRWLRISRSPTREGGFVAVCSDVSLLKEQEDQLKRSNAQLDAALSNMLQGLCLYDAEGGLLVYNRRFCDMFGVDAAALRTGMSIRDVARLVEASSDNGRAIDLLVEQEALLQRGLSASLCCPIRTDCIVALKQQPTAEGGWIATYEDVTQRYEAEARIITMARKDALTGLANRMVFGERLEEAAARLDDGAGAGFATLCLDLDRFKEVNDTLGHPIGDGLLRSVAERLQGCLRDTDLVARLGGDEFAIVQAGVQAGTHARRDASALAKRLIAAFQQPFLLDGHTVTVGLSIGISLAPEHGTSPEKLLKSADLALYRAKATGRGCWAFFDEEMDVELRKRRALESDLKKAVGNGEFELVFQPIVKLDRQRIASCEALLRWRHPERGYVSPADFIPLAEETGTIGEIGEWVLRKACSEAATWPSNIRVAVNVSAAQFKNAAVVRAVMDALAASGLPAHRLELEITESVLLNDSVTTLATLHTLKRLGVRVAMDDFGTGFSSLSYLQSFPFDKIKIDQSFVRNLAAPGNSRLIVRSVVGLGRSLGITTTAEGIETEAQLEQLRLEGCDEGQGYLFSRPVPSATIRELVTALGRNAA</sequence>
<dbReference type="NCBIfam" id="TIGR00254">
    <property type="entry name" value="GGDEF"/>
    <property type="match status" value="1"/>
</dbReference>
<dbReference type="InterPro" id="IPR000160">
    <property type="entry name" value="GGDEF_dom"/>
</dbReference>
<evidence type="ECO:0000313" key="6">
    <source>
        <dbReference type="EMBL" id="OHV17082.1"/>
    </source>
</evidence>
<feature type="domain" description="GGDEF" evidence="5">
    <location>
        <begin position="554"/>
        <end position="691"/>
    </location>
</feature>
<dbReference type="InterPro" id="IPR043128">
    <property type="entry name" value="Rev_trsase/Diguanyl_cyclase"/>
</dbReference>
<dbReference type="PROSITE" id="PS50883">
    <property type="entry name" value="EAL"/>
    <property type="match status" value="1"/>
</dbReference>
<evidence type="ECO:0000259" key="2">
    <source>
        <dbReference type="PROSITE" id="PS50112"/>
    </source>
</evidence>
<dbReference type="Pfam" id="PF00989">
    <property type="entry name" value="PAS"/>
    <property type="match status" value="1"/>
</dbReference>
<proteinExistence type="predicted"/>
<dbReference type="SMART" id="SM00052">
    <property type="entry name" value="EAL"/>
    <property type="match status" value="1"/>
</dbReference>
<dbReference type="PROSITE" id="PS50885">
    <property type="entry name" value="HAMP"/>
    <property type="match status" value="1"/>
</dbReference>
<feature type="transmembrane region" description="Helical" evidence="1">
    <location>
        <begin position="31"/>
        <end position="53"/>
    </location>
</feature>
<dbReference type="SMART" id="SM00267">
    <property type="entry name" value="GGDEF"/>
    <property type="match status" value="1"/>
</dbReference>
<evidence type="ECO:0000313" key="7">
    <source>
        <dbReference type="Proteomes" id="UP000180215"/>
    </source>
</evidence>
<dbReference type="Pfam" id="PF12860">
    <property type="entry name" value="PAS_7"/>
    <property type="match status" value="1"/>
</dbReference>
<dbReference type="CDD" id="cd01949">
    <property type="entry name" value="GGDEF"/>
    <property type="match status" value="1"/>
</dbReference>
<evidence type="ECO:0000259" key="4">
    <source>
        <dbReference type="PROSITE" id="PS50885"/>
    </source>
</evidence>
<dbReference type="PANTHER" id="PTHR44757:SF2">
    <property type="entry name" value="BIOFILM ARCHITECTURE MAINTENANCE PROTEIN MBAA"/>
    <property type="match status" value="1"/>
</dbReference>
<dbReference type="EMBL" id="MNAO01000063">
    <property type="protein sequence ID" value="OHV17082.1"/>
    <property type="molecule type" value="Genomic_DNA"/>
</dbReference>
<dbReference type="SMART" id="SM00091">
    <property type="entry name" value="PAS"/>
    <property type="match status" value="2"/>
</dbReference>
<keyword evidence="1" id="KW-1133">Transmembrane helix</keyword>
<dbReference type="SMART" id="SM00304">
    <property type="entry name" value="HAMP"/>
    <property type="match status" value="1"/>
</dbReference>
<dbReference type="InterPro" id="IPR003660">
    <property type="entry name" value="HAMP_dom"/>
</dbReference>
<gene>
    <name evidence="6" type="ORF">BK022_07850</name>
</gene>
<dbReference type="SUPFAM" id="SSF141868">
    <property type="entry name" value="EAL domain-like"/>
    <property type="match status" value="1"/>
</dbReference>
<dbReference type="Gene3D" id="3.20.20.450">
    <property type="entry name" value="EAL domain"/>
    <property type="match status" value="1"/>
</dbReference>
<dbReference type="PROSITE" id="PS50887">
    <property type="entry name" value="GGDEF"/>
    <property type="match status" value="1"/>
</dbReference>
<keyword evidence="1" id="KW-0472">Membrane</keyword>
<dbReference type="Pfam" id="PF00672">
    <property type="entry name" value="HAMP"/>
    <property type="match status" value="1"/>
</dbReference>
<dbReference type="InterPro" id="IPR035965">
    <property type="entry name" value="PAS-like_dom_sf"/>
</dbReference>
<evidence type="ECO:0000256" key="1">
    <source>
        <dbReference type="SAM" id="Phobius"/>
    </source>
</evidence>
<dbReference type="Gene3D" id="3.30.70.270">
    <property type="match status" value="1"/>
</dbReference>
<dbReference type="InterPro" id="IPR013767">
    <property type="entry name" value="PAS_fold"/>
</dbReference>
<name>A0A1S1P8Z6_METEX</name>
<dbReference type="PANTHER" id="PTHR44757">
    <property type="entry name" value="DIGUANYLATE CYCLASE DGCP"/>
    <property type="match status" value="1"/>
</dbReference>
<evidence type="ECO:0000259" key="5">
    <source>
        <dbReference type="PROSITE" id="PS50887"/>
    </source>
</evidence>
<feature type="domain" description="PAS" evidence="2">
    <location>
        <begin position="285"/>
        <end position="326"/>
    </location>
</feature>
<dbReference type="Pfam" id="PF00990">
    <property type="entry name" value="GGDEF"/>
    <property type="match status" value="1"/>
</dbReference>
<dbReference type="InterPro" id="IPR052155">
    <property type="entry name" value="Biofilm_reg_signaling"/>
</dbReference>
<dbReference type="FunFam" id="3.20.20.450:FF:000001">
    <property type="entry name" value="Cyclic di-GMP phosphodiesterase yahA"/>
    <property type="match status" value="1"/>
</dbReference>
<comment type="caution">
    <text evidence="6">The sequence shown here is derived from an EMBL/GenBank/DDBJ whole genome shotgun (WGS) entry which is preliminary data.</text>
</comment>
<evidence type="ECO:0000259" key="3">
    <source>
        <dbReference type="PROSITE" id="PS50883"/>
    </source>
</evidence>
<dbReference type="Pfam" id="PF12729">
    <property type="entry name" value="4HB_MCP_1"/>
    <property type="match status" value="1"/>
</dbReference>
<protein>
    <submittedName>
        <fullName evidence="6">Deubiquitinase</fullName>
    </submittedName>
</protein>
<dbReference type="InterPro" id="IPR029787">
    <property type="entry name" value="Nucleotide_cyclase"/>
</dbReference>
<dbReference type="Pfam" id="PF00563">
    <property type="entry name" value="EAL"/>
    <property type="match status" value="1"/>
</dbReference>
<dbReference type="GO" id="GO:0007165">
    <property type="term" value="P:signal transduction"/>
    <property type="evidence" value="ECO:0007669"/>
    <property type="project" value="InterPro"/>
</dbReference>
<dbReference type="InterPro" id="IPR024478">
    <property type="entry name" value="HlyB_4HB_MCP"/>
</dbReference>